<dbReference type="Proteomes" id="UP000449906">
    <property type="component" value="Unassembled WGS sequence"/>
</dbReference>
<evidence type="ECO:0000313" key="1">
    <source>
        <dbReference type="EMBL" id="KAB2807983.1"/>
    </source>
</evidence>
<name>A0A7J5DSL7_NOCSI</name>
<dbReference type="EMBL" id="WBVM01000004">
    <property type="protein sequence ID" value="KAB2807983.1"/>
    <property type="molecule type" value="Genomic_DNA"/>
</dbReference>
<dbReference type="RefSeq" id="WP_151582462.1">
    <property type="nucleotide sequence ID" value="NZ_WBVM01000004.1"/>
</dbReference>
<evidence type="ECO:0000313" key="2">
    <source>
        <dbReference type="Proteomes" id="UP000449906"/>
    </source>
</evidence>
<organism evidence="1 2">
    <name type="scientific">Nocardioides simplex</name>
    <name type="common">Arthrobacter simplex</name>
    <dbReference type="NCBI Taxonomy" id="2045"/>
    <lineage>
        <taxon>Bacteria</taxon>
        <taxon>Bacillati</taxon>
        <taxon>Actinomycetota</taxon>
        <taxon>Actinomycetes</taxon>
        <taxon>Propionibacteriales</taxon>
        <taxon>Nocardioidaceae</taxon>
        <taxon>Pimelobacter</taxon>
    </lineage>
</organism>
<reference evidence="1 2" key="1">
    <citation type="submission" date="2019-09" db="EMBL/GenBank/DDBJ databases">
        <title>Pimelobacter sp. isolated from Paulinella.</title>
        <authorList>
            <person name="Jeong S.E."/>
        </authorList>
    </citation>
    <scope>NUCLEOTIDE SEQUENCE [LARGE SCALE GENOMIC DNA]</scope>
    <source>
        <strain evidence="1 2">Pch-N</strain>
    </source>
</reference>
<proteinExistence type="predicted"/>
<sequence length="104" mass="11745">MTCPECGSPRELCSDPAVLWYPQRTLCYATMARASANARYDDLHDERPYHDGTFTHWAKDRSAAHPFHARDGVTIWVTTEDLTPDDDFLSDNREITRESLGAGA</sequence>
<protein>
    <submittedName>
        <fullName evidence="1">Uncharacterized protein</fullName>
    </submittedName>
</protein>
<dbReference type="AlphaFoldDB" id="A0A7J5DSL7"/>
<accession>A0A7J5DSL7</accession>
<gene>
    <name evidence="1" type="ORF">F9L07_25270</name>
</gene>
<comment type="caution">
    <text evidence="1">The sequence shown here is derived from an EMBL/GenBank/DDBJ whole genome shotgun (WGS) entry which is preliminary data.</text>
</comment>